<sequence length="227" mass="24875">MHLRKAVEWFLEGLAGPLKMATDAAVGHVLHPRATTEPYCRFPPLILCLSTHVDHVPPEDQNEIPPRQLSSTVGLSEPTPVNERPLSDDYPGSDDICPDLMISPRHTWPRHLMQLLSPASGPRRAAYGYIDSINPSAAASPLLSPPLLALNVSRLAPHCSLPSSPMPSSNPPQPRDVAIRLPPLFVCSFGTNTGWTARAAGPRYTRQMLRRDGYFWNVPCPGRQTVG</sequence>
<proteinExistence type="predicted"/>
<keyword evidence="3" id="KW-1185">Reference proteome</keyword>
<evidence type="ECO:0000313" key="2">
    <source>
        <dbReference type="EMBL" id="KAK4138360.1"/>
    </source>
</evidence>
<name>A0AAN6UTH8_9PEZI</name>
<dbReference type="EMBL" id="MU853401">
    <property type="protein sequence ID" value="KAK4138360.1"/>
    <property type="molecule type" value="Genomic_DNA"/>
</dbReference>
<evidence type="ECO:0000313" key="3">
    <source>
        <dbReference type="Proteomes" id="UP001304895"/>
    </source>
</evidence>
<comment type="caution">
    <text evidence="2">The sequence shown here is derived from an EMBL/GenBank/DDBJ whole genome shotgun (WGS) entry which is preliminary data.</text>
</comment>
<evidence type="ECO:0000256" key="1">
    <source>
        <dbReference type="SAM" id="MobiDB-lite"/>
    </source>
</evidence>
<accession>A0AAN6UTH8</accession>
<dbReference type="AlphaFoldDB" id="A0AAN6UTH8"/>
<reference evidence="2" key="2">
    <citation type="submission" date="2023-05" db="EMBL/GenBank/DDBJ databases">
        <authorList>
            <consortium name="Lawrence Berkeley National Laboratory"/>
            <person name="Steindorff A."/>
            <person name="Hensen N."/>
            <person name="Bonometti L."/>
            <person name="Westerberg I."/>
            <person name="Brannstrom I.O."/>
            <person name="Guillou S."/>
            <person name="Cros-Aarteil S."/>
            <person name="Calhoun S."/>
            <person name="Haridas S."/>
            <person name="Kuo A."/>
            <person name="Mondo S."/>
            <person name="Pangilinan J."/>
            <person name="Riley R."/>
            <person name="Labutti K."/>
            <person name="Andreopoulos B."/>
            <person name="Lipzen A."/>
            <person name="Chen C."/>
            <person name="Yanf M."/>
            <person name="Daum C."/>
            <person name="Ng V."/>
            <person name="Clum A."/>
            <person name="Ohm R."/>
            <person name="Martin F."/>
            <person name="Silar P."/>
            <person name="Natvig D."/>
            <person name="Lalanne C."/>
            <person name="Gautier V."/>
            <person name="Ament-Velasquez S.L."/>
            <person name="Kruys A."/>
            <person name="Hutchinson M.I."/>
            <person name="Powell A.J."/>
            <person name="Barry K."/>
            <person name="Miller A.N."/>
            <person name="Grigoriev I.V."/>
            <person name="Debuchy R."/>
            <person name="Gladieux P."/>
            <person name="Thoren M.H."/>
            <person name="Johannesson H."/>
        </authorList>
    </citation>
    <scope>NUCLEOTIDE SEQUENCE</scope>
    <source>
        <strain evidence="2">CBS 123565</strain>
    </source>
</reference>
<feature type="region of interest" description="Disordered" evidence="1">
    <location>
        <begin position="58"/>
        <end position="90"/>
    </location>
</feature>
<gene>
    <name evidence="2" type="ORF">BT67DRAFT_7402</name>
</gene>
<organism evidence="2 3">
    <name type="scientific">Trichocladium antarcticum</name>
    <dbReference type="NCBI Taxonomy" id="1450529"/>
    <lineage>
        <taxon>Eukaryota</taxon>
        <taxon>Fungi</taxon>
        <taxon>Dikarya</taxon>
        <taxon>Ascomycota</taxon>
        <taxon>Pezizomycotina</taxon>
        <taxon>Sordariomycetes</taxon>
        <taxon>Sordariomycetidae</taxon>
        <taxon>Sordariales</taxon>
        <taxon>Chaetomiaceae</taxon>
        <taxon>Trichocladium</taxon>
    </lineage>
</organism>
<protein>
    <submittedName>
        <fullName evidence="2">Uncharacterized protein</fullName>
    </submittedName>
</protein>
<reference evidence="2" key="1">
    <citation type="journal article" date="2023" name="Mol. Phylogenet. Evol.">
        <title>Genome-scale phylogeny and comparative genomics of the fungal order Sordariales.</title>
        <authorList>
            <person name="Hensen N."/>
            <person name="Bonometti L."/>
            <person name="Westerberg I."/>
            <person name="Brannstrom I.O."/>
            <person name="Guillou S."/>
            <person name="Cros-Aarteil S."/>
            <person name="Calhoun S."/>
            <person name="Haridas S."/>
            <person name="Kuo A."/>
            <person name="Mondo S."/>
            <person name="Pangilinan J."/>
            <person name="Riley R."/>
            <person name="LaButti K."/>
            <person name="Andreopoulos B."/>
            <person name="Lipzen A."/>
            <person name="Chen C."/>
            <person name="Yan M."/>
            <person name="Daum C."/>
            <person name="Ng V."/>
            <person name="Clum A."/>
            <person name="Steindorff A."/>
            <person name="Ohm R.A."/>
            <person name="Martin F."/>
            <person name="Silar P."/>
            <person name="Natvig D.O."/>
            <person name="Lalanne C."/>
            <person name="Gautier V."/>
            <person name="Ament-Velasquez S.L."/>
            <person name="Kruys A."/>
            <person name="Hutchinson M.I."/>
            <person name="Powell A.J."/>
            <person name="Barry K."/>
            <person name="Miller A.N."/>
            <person name="Grigoriev I.V."/>
            <person name="Debuchy R."/>
            <person name="Gladieux P."/>
            <person name="Hiltunen Thoren M."/>
            <person name="Johannesson H."/>
        </authorList>
    </citation>
    <scope>NUCLEOTIDE SEQUENCE</scope>
    <source>
        <strain evidence="2">CBS 123565</strain>
    </source>
</reference>
<dbReference type="Proteomes" id="UP001304895">
    <property type="component" value="Unassembled WGS sequence"/>
</dbReference>